<sequence length="134" mass="15313">MKVPYIILALCLFVYADNFKGITIVELDQPSVKLGRTDKESGESYINAIKETCNAEIVQYFHKANIIKFFKQAKEYSYIPVAQYCTYPCVITGKVKLDSITYDFELNEGGYAVLKGKNEKRYFGDERLYGECGI</sequence>
<evidence type="ECO:0000313" key="2">
    <source>
        <dbReference type="Proteomes" id="UP000029878"/>
    </source>
</evidence>
<dbReference type="Proteomes" id="UP000029878">
    <property type="component" value="Unassembled WGS sequence"/>
</dbReference>
<protein>
    <submittedName>
        <fullName evidence="1">Uncharacterized protein</fullName>
    </submittedName>
</protein>
<dbReference type="OrthoDB" id="5324960at2"/>
<evidence type="ECO:0000313" key="1">
    <source>
        <dbReference type="EMBL" id="TLD81337.1"/>
    </source>
</evidence>
<proteinExistence type="predicted"/>
<reference evidence="1 2" key="1">
    <citation type="journal article" date="2014" name="Genome Announc.">
        <title>Draft genome sequences of eight enterohepatic helicobacter species isolated from both laboratory and wild rodents.</title>
        <authorList>
            <person name="Sheh A."/>
            <person name="Shen Z."/>
            <person name="Fox J.G."/>
        </authorList>
    </citation>
    <scope>NUCLEOTIDE SEQUENCE [LARGE SCALE GENOMIC DNA]</scope>
    <source>
        <strain evidence="1 2">ATCC 700114</strain>
    </source>
</reference>
<dbReference type="EMBL" id="JRPL02000024">
    <property type="protein sequence ID" value="TLD81337.1"/>
    <property type="molecule type" value="Genomic_DNA"/>
</dbReference>
<name>A0A4U8S6M1_9HELI</name>
<comment type="caution">
    <text evidence="1">The sequence shown here is derived from an EMBL/GenBank/DDBJ whole genome shotgun (WGS) entry which is preliminary data.</text>
</comment>
<dbReference type="AlphaFoldDB" id="A0A4U8S6M1"/>
<accession>A0A4U8S6M1</accession>
<organism evidence="1 2">
    <name type="scientific">Helicobacter trogontum</name>
    <dbReference type="NCBI Taxonomy" id="50960"/>
    <lineage>
        <taxon>Bacteria</taxon>
        <taxon>Pseudomonadati</taxon>
        <taxon>Campylobacterota</taxon>
        <taxon>Epsilonproteobacteria</taxon>
        <taxon>Campylobacterales</taxon>
        <taxon>Helicobacteraceae</taxon>
        <taxon>Helicobacter</taxon>
    </lineage>
</organism>
<dbReference type="RefSeq" id="WP_034345489.1">
    <property type="nucleotide sequence ID" value="NZ_FZNG01000049.1"/>
</dbReference>
<gene>
    <name evidence="1" type="ORF">LS81_008485</name>
</gene>